<dbReference type="GO" id="GO:0005524">
    <property type="term" value="F:ATP binding"/>
    <property type="evidence" value="ECO:0007669"/>
    <property type="project" value="UniProtKB-KW"/>
</dbReference>
<evidence type="ECO:0000259" key="5">
    <source>
        <dbReference type="PROSITE" id="PS50893"/>
    </source>
</evidence>
<dbReference type="GO" id="GO:0016887">
    <property type="term" value="F:ATP hydrolysis activity"/>
    <property type="evidence" value="ECO:0007669"/>
    <property type="project" value="InterPro"/>
</dbReference>
<dbReference type="EMBL" id="CAFAAO010000002">
    <property type="protein sequence ID" value="CAB4795356.1"/>
    <property type="molecule type" value="Genomic_DNA"/>
</dbReference>
<dbReference type="InterPro" id="IPR003593">
    <property type="entry name" value="AAA+_ATPase"/>
</dbReference>
<evidence type="ECO:0000313" key="11">
    <source>
        <dbReference type="EMBL" id="CAB5044154.1"/>
    </source>
</evidence>
<dbReference type="InterPro" id="IPR027417">
    <property type="entry name" value="P-loop_NTPase"/>
</dbReference>
<proteinExistence type="inferred from homology"/>
<keyword evidence="4" id="KW-0067">ATP-binding</keyword>
<accession>A0A6J7Q3Y5</accession>
<dbReference type="PROSITE" id="PS00211">
    <property type="entry name" value="ABC_TRANSPORTER_1"/>
    <property type="match status" value="1"/>
</dbReference>
<protein>
    <submittedName>
        <fullName evidence="10">Unannotated protein</fullName>
    </submittedName>
</protein>
<dbReference type="EMBL" id="CAESAD010000004">
    <property type="protein sequence ID" value="CAB4338325.1"/>
    <property type="molecule type" value="Genomic_DNA"/>
</dbReference>
<reference evidence="10" key="1">
    <citation type="submission" date="2020-05" db="EMBL/GenBank/DDBJ databases">
        <authorList>
            <person name="Chiriac C."/>
            <person name="Salcher M."/>
            <person name="Ghai R."/>
            <person name="Kavagutti S V."/>
        </authorList>
    </citation>
    <scope>NUCLEOTIDE SEQUENCE</scope>
</reference>
<dbReference type="EMBL" id="CAFBPK010000004">
    <property type="protein sequence ID" value="CAB5012367.1"/>
    <property type="molecule type" value="Genomic_DNA"/>
</dbReference>
<dbReference type="GO" id="GO:0016020">
    <property type="term" value="C:membrane"/>
    <property type="evidence" value="ECO:0007669"/>
    <property type="project" value="InterPro"/>
</dbReference>
<dbReference type="EMBL" id="CAFBIX010000009">
    <property type="protein sequence ID" value="CAB4846714.1"/>
    <property type="molecule type" value="Genomic_DNA"/>
</dbReference>
<organism evidence="10">
    <name type="scientific">freshwater metagenome</name>
    <dbReference type="NCBI Taxonomy" id="449393"/>
    <lineage>
        <taxon>unclassified sequences</taxon>
        <taxon>metagenomes</taxon>
        <taxon>ecological metagenomes</taxon>
    </lineage>
</organism>
<sequence length="264" mass="27816">MSTNKIPTVVVDDLNIKYRVILGANTGSAAGALRSLVSGKAPSQVVKSVHAVKGVSLTAYEGDTIGLVGRNGSGKSSLLRAVAGLLQPSSGDVYTASQATLLGVSGALNKSISGNRNITLGGLAMGMSREEVEAMRQQVIDFADIEEFIDMPMGTYSSGMQARLRFSIAAARKHEILLVDETLSTGDTEFRARSQAKIRELSGAAGTVFVVAHGHAMIREVCNRAIWMDKGIIQMDGETNAVLDAYEADVAAKKAAKEAKDEGK</sequence>
<evidence type="ECO:0000256" key="2">
    <source>
        <dbReference type="ARBA" id="ARBA00022448"/>
    </source>
</evidence>
<dbReference type="SMART" id="SM00382">
    <property type="entry name" value="AAA"/>
    <property type="match status" value="1"/>
</dbReference>
<dbReference type="PROSITE" id="PS50893">
    <property type="entry name" value="ABC_TRANSPORTER_2"/>
    <property type="match status" value="1"/>
</dbReference>
<dbReference type="InterPro" id="IPR003439">
    <property type="entry name" value="ABC_transporter-like_ATP-bd"/>
</dbReference>
<dbReference type="CDD" id="cd03220">
    <property type="entry name" value="ABC_KpsT_Wzt"/>
    <property type="match status" value="1"/>
</dbReference>
<dbReference type="InterPro" id="IPR017871">
    <property type="entry name" value="ABC_transporter-like_CS"/>
</dbReference>
<keyword evidence="2" id="KW-0813">Transport</keyword>
<dbReference type="Pfam" id="PF00005">
    <property type="entry name" value="ABC_tran"/>
    <property type="match status" value="1"/>
</dbReference>
<comment type="similarity">
    <text evidence="1">Belongs to the ABC transporter superfamily.</text>
</comment>
<evidence type="ECO:0000256" key="4">
    <source>
        <dbReference type="ARBA" id="ARBA00022840"/>
    </source>
</evidence>
<dbReference type="GO" id="GO:0140359">
    <property type="term" value="F:ABC-type transporter activity"/>
    <property type="evidence" value="ECO:0007669"/>
    <property type="project" value="InterPro"/>
</dbReference>
<evidence type="ECO:0000313" key="9">
    <source>
        <dbReference type="EMBL" id="CAB4846714.1"/>
    </source>
</evidence>
<evidence type="ECO:0000256" key="1">
    <source>
        <dbReference type="ARBA" id="ARBA00005417"/>
    </source>
</evidence>
<dbReference type="PANTHER" id="PTHR46743">
    <property type="entry name" value="TEICHOIC ACIDS EXPORT ATP-BINDING PROTEIN TAGH"/>
    <property type="match status" value="1"/>
</dbReference>
<dbReference type="InterPro" id="IPR015860">
    <property type="entry name" value="ABC_transpr_TagH-like"/>
</dbReference>
<evidence type="ECO:0000313" key="7">
    <source>
        <dbReference type="EMBL" id="CAB4338325.1"/>
    </source>
</evidence>
<dbReference type="AlphaFoldDB" id="A0A6J7Q3Y5"/>
<evidence type="ECO:0000313" key="10">
    <source>
        <dbReference type="EMBL" id="CAB5012367.1"/>
    </source>
</evidence>
<dbReference type="Gene3D" id="3.40.50.300">
    <property type="entry name" value="P-loop containing nucleotide triphosphate hydrolases"/>
    <property type="match status" value="1"/>
</dbReference>
<feature type="domain" description="ABC transporter" evidence="5">
    <location>
        <begin position="33"/>
        <end position="255"/>
    </location>
</feature>
<evidence type="ECO:0000313" key="8">
    <source>
        <dbReference type="EMBL" id="CAB4795356.1"/>
    </source>
</evidence>
<dbReference type="EMBL" id="CAFBQG010000005">
    <property type="protein sequence ID" value="CAB5044154.1"/>
    <property type="molecule type" value="Genomic_DNA"/>
</dbReference>
<keyword evidence="3" id="KW-0547">Nucleotide-binding</keyword>
<dbReference type="EMBL" id="CAESAI010000002">
    <property type="protein sequence ID" value="CAB4330416.1"/>
    <property type="molecule type" value="Genomic_DNA"/>
</dbReference>
<dbReference type="InterPro" id="IPR050683">
    <property type="entry name" value="Bact_Polysacc_Export_ATP-bd"/>
</dbReference>
<dbReference type="SUPFAM" id="SSF52540">
    <property type="entry name" value="P-loop containing nucleoside triphosphate hydrolases"/>
    <property type="match status" value="1"/>
</dbReference>
<gene>
    <name evidence="8" type="ORF">UFOPK3037_00248</name>
    <name evidence="9" type="ORF">UFOPK3278_00414</name>
    <name evidence="6" type="ORF">UFOPK3406_00124</name>
    <name evidence="7" type="ORF">UFOPK3925_00759</name>
    <name evidence="10" type="ORF">UFOPK4097_00395</name>
    <name evidence="11" type="ORF">UFOPK4301_00090</name>
</gene>
<evidence type="ECO:0000313" key="6">
    <source>
        <dbReference type="EMBL" id="CAB4330416.1"/>
    </source>
</evidence>
<evidence type="ECO:0000256" key="3">
    <source>
        <dbReference type="ARBA" id="ARBA00022741"/>
    </source>
</evidence>
<name>A0A6J7Q3Y5_9ZZZZ</name>
<dbReference type="PANTHER" id="PTHR46743:SF2">
    <property type="entry name" value="TEICHOIC ACIDS EXPORT ATP-BINDING PROTEIN TAGH"/>
    <property type="match status" value="1"/>
</dbReference>